<organism evidence="3 4">
    <name type="scientific">Stentor coeruleus</name>
    <dbReference type="NCBI Taxonomy" id="5963"/>
    <lineage>
        <taxon>Eukaryota</taxon>
        <taxon>Sar</taxon>
        <taxon>Alveolata</taxon>
        <taxon>Ciliophora</taxon>
        <taxon>Postciliodesmatophora</taxon>
        <taxon>Heterotrichea</taxon>
        <taxon>Heterotrichida</taxon>
        <taxon>Stentoridae</taxon>
        <taxon>Stentor</taxon>
    </lineage>
</organism>
<dbReference type="EMBL" id="MPUH01000158">
    <property type="protein sequence ID" value="OMJ88140.1"/>
    <property type="molecule type" value="Genomic_DNA"/>
</dbReference>
<evidence type="ECO:0000256" key="2">
    <source>
        <dbReference type="SAM" id="MobiDB-lite"/>
    </source>
</evidence>
<gene>
    <name evidence="3" type="ORF">SteCoe_9955</name>
</gene>
<dbReference type="Proteomes" id="UP000187209">
    <property type="component" value="Unassembled WGS sequence"/>
</dbReference>
<evidence type="ECO:0000256" key="1">
    <source>
        <dbReference type="SAM" id="Coils"/>
    </source>
</evidence>
<protein>
    <submittedName>
        <fullName evidence="3">Uncharacterized protein</fullName>
    </submittedName>
</protein>
<feature type="coiled-coil region" evidence="1">
    <location>
        <begin position="34"/>
        <end position="61"/>
    </location>
</feature>
<name>A0A1R2CGS0_9CILI</name>
<accession>A0A1R2CGS0</accession>
<feature type="compositionally biased region" description="Basic and acidic residues" evidence="2">
    <location>
        <begin position="316"/>
        <end position="330"/>
    </location>
</feature>
<evidence type="ECO:0000313" key="4">
    <source>
        <dbReference type="Proteomes" id="UP000187209"/>
    </source>
</evidence>
<keyword evidence="1" id="KW-0175">Coiled coil</keyword>
<evidence type="ECO:0000313" key="3">
    <source>
        <dbReference type="EMBL" id="OMJ88140.1"/>
    </source>
</evidence>
<sequence>MSDEESSGFLEMDIQIRKLISELIEPGLTKLKQTEFAQIKIQKYQSDLKEAMRALEKKVELINSSIPQIEPLNKRITEQALRIASVEIQAKSSFESLQNDFESSNCNLSTLSSQFYSLVNQYDLLKKDLKSYGTSVVQIKTLMEEKVIELKNEVKNPLLSQAETNISFQSQIKQMQKSIESLNSDLSTAESTAKHCERTVSKFIHDADAKTQSNEKMYQKMIEEMNSIKVANMAWEKNLKVLIEQMREEMDKKIADMQEKYMKEKEEKINGALDNLFEQPRFRKQMTQFGKSRPVKAFKEENNISRPRAYSSFTDKNSEEQDSREEVNEEVKRKSRKSILKKRNLVIGMPRDSLVRIEENPQGKKDATEIVKDFNKTDIVENMQIDLVIEKPMLIKEIDIVSSQSVYVENSEVINKDQINILDEKDIEKATAEKITVDEKYNIEETKAQILENSLLEEKNSPFTPSNPPTEYEFKIGNESLEHVSNEEAKSLRSSLSISKISESSNLPQQKIKRSIKFAEPSESSSVFDHESSFDYDEIYVKKEDSDLAFKTLATHLDSINSSIVSQLESLNSLISELKTCFNDEKSTIQSSINSMVMSNQALNSKIDASLRFIANDIESNLKPWIKAEIAQSHREVLQASSEIETKRNSEIIQIINNYSTLETLLKQSSYEFLNYVNNKKRDSSDVKIEFRRIYSKIDSLSQKHNFSMSIIEKNGSTFKFIKEFIILLYSLSKADLNEKSANFQIPDAKKKNSVFKPLGTCTPNSAYSKKDWNIQEIHERLDKIQDYLCNVDFRIADCDVQSVRSMTPELPSIAKARQL</sequence>
<proteinExistence type="predicted"/>
<feature type="region of interest" description="Disordered" evidence="2">
    <location>
        <begin position="300"/>
        <end position="330"/>
    </location>
</feature>
<dbReference type="AlphaFoldDB" id="A0A1R2CGS0"/>
<comment type="caution">
    <text evidence="3">The sequence shown here is derived from an EMBL/GenBank/DDBJ whole genome shotgun (WGS) entry which is preliminary data.</text>
</comment>
<reference evidence="3 4" key="1">
    <citation type="submission" date="2016-11" db="EMBL/GenBank/DDBJ databases">
        <title>The macronuclear genome of Stentor coeruleus: a giant cell with tiny introns.</title>
        <authorList>
            <person name="Slabodnick M."/>
            <person name="Ruby J.G."/>
            <person name="Reiff S.B."/>
            <person name="Swart E.C."/>
            <person name="Gosai S."/>
            <person name="Prabakaran S."/>
            <person name="Witkowska E."/>
            <person name="Larue G.E."/>
            <person name="Fisher S."/>
            <person name="Freeman R.M."/>
            <person name="Gunawardena J."/>
            <person name="Chu W."/>
            <person name="Stover N.A."/>
            <person name="Gregory B.D."/>
            <person name="Nowacki M."/>
            <person name="Derisi J."/>
            <person name="Roy S.W."/>
            <person name="Marshall W.F."/>
            <person name="Sood P."/>
        </authorList>
    </citation>
    <scope>NUCLEOTIDE SEQUENCE [LARGE SCALE GENOMIC DNA]</scope>
    <source>
        <strain evidence="3">WM001</strain>
    </source>
</reference>
<feature type="coiled-coil region" evidence="1">
    <location>
        <begin position="232"/>
        <end position="267"/>
    </location>
</feature>
<keyword evidence="4" id="KW-1185">Reference proteome</keyword>
<feature type="coiled-coil region" evidence="1">
    <location>
        <begin position="172"/>
        <end position="199"/>
    </location>
</feature>